<evidence type="ECO:0000313" key="6">
    <source>
        <dbReference type="Proteomes" id="UP001138500"/>
    </source>
</evidence>
<evidence type="ECO:0000256" key="2">
    <source>
        <dbReference type="ARBA" id="ARBA00022980"/>
    </source>
</evidence>
<comment type="caution">
    <text evidence="5">The sequence shown here is derived from an EMBL/GenBank/DDBJ whole genome shotgun (WGS) entry which is preliminary data.</text>
</comment>
<evidence type="ECO:0000256" key="3">
    <source>
        <dbReference type="ARBA" id="ARBA00023274"/>
    </source>
</evidence>
<organism evidence="5 6">
    <name type="scientific">Teratosphaeria destructans</name>
    <dbReference type="NCBI Taxonomy" id="418781"/>
    <lineage>
        <taxon>Eukaryota</taxon>
        <taxon>Fungi</taxon>
        <taxon>Dikarya</taxon>
        <taxon>Ascomycota</taxon>
        <taxon>Pezizomycotina</taxon>
        <taxon>Dothideomycetes</taxon>
        <taxon>Dothideomycetidae</taxon>
        <taxon>Mycosphaerellales</taxon>
        <taxon>Teratosphaeriaceae</taxon>
        <taxon>Teratosphaeria</taxon>
    </lineage>
</organism>
<evidence type="ECO:0000256" key="1">
    <source>
        <dbReference type="ARBA" id="ARBA00010605"/>
    </source>
</evidence>
<reference evidence="5 6" key="1">
    <citation type="journal article" date="2018" name="IMA Fungus">
        <title>IMA Genome-F 10: Nine draft genome sequences of Claviceps purpurea s.lat., including C. arundinis, C. humidiphila, and C. cf. spartinae, pseudomolecules for the pitch canker pathogen Fusarium circinatum, draft genome of Davidsoniella eucalypti, Grosmannia galeiformis, Quambalaria eucalypti, and Teratosphaeria destructans.</title>
        <authorList>
            <person name="Wingfield B.D."/>
            <person name="Liu M."/>
            <person name="Nguyen H.D."/>
            <person name="Lane F.A."/>
            <person name="Morgan S.W."/>
            <person name="De Vos L."/>
            <person name="Wilken P.M."/>
            <person name="Duong T.A."/>
            <person name="Aylward J."/>
            <person name="Coetzee M.P."/>
            <person name="Dadej K."/>
            <person name="De Beer Z.W."/>
            <person name="Findlay W."/>
            <person name="Havenga M."/>
            <person name="Kolarik M."/>
            <person name="Menzies J.G."/>
            <person name="Naidoo K."/>
            <person name="Pochopski O."/>
            <person name="Shoukouhi P."/>
            <person name="Santana Q.C."/>
            <person name="Seifert K.A."/>
            <person name="Soal N."/>
            <person name="Steenkamp E.T."/>
            <person name="Tatham C.T."/>
            <person name="van der Nest M.A."/>
            <person name="Wingfield M.J."/>
        </authorList>
    </citation>
    <scope>NUCLEOTIDE SEQUENCE [LARGE SCALE GENOMIC DNA]</scope>
    <source>
        <strain evidence="5">CMW44962</strain>
    </source>
</reference>
<keyword evidence="3" id="KW-0687">Ribonucleoprotein</keyword>
<proteinExistence type="inferred from homology"/>
<gene>
    <name evidence="5" type="ORF">Tdes44962_MAKER05035</name>
</gene>
<dbReference type="OrthoDB" id="5555409at2759"/>
<dbReference type="InterPro" id="IPR036935">
    <property type="entry name" value="Ribosomal_bL9_N_sf"/>
</dbReference>
<dbReference type="EMBL" id="RIBY02002278">
    <property type="protein sequence ID" value="KAH9820945.1"/>
    <property type="molecule type" value="Genomic_DNA"/>
</dbReference>
<dbReference type="InterPro" id="IPR000244">
    <property type="entry name" value="Ribosomal_bL9"/>
</dbReference>
<dbReference type="GO" id="GO:0005840">
    <property type="term" value="C:ribosome"/>
    <property type="evidence" value="ECO:0007669"/>
    <property type="project" value="UniProtKB-KW"/>
</dbReference>
<reference evidence="5 6" key="2">
    <citation type="journal article" date="2021" name="Curr. Genet.">
        <title>Genetic response to nitrogen starvation in the aggressive Eucalyptus foliar pathogen Teratosphaeria destructans.</title>
        <authorList>
            <person name="Havenga M."/>
            <person name="Wingfield B.D."/>
            <person name="Wingfield M.J."/>
            <person name="Dreyer L.L."/>
            <person name="Roets F."/>
            <person name="Aylward J."/>
        </authorList>
    </citation>
    <scope>NUCLEOTIDE SEQUENCE [LARGE SCALE GENOMIC DNA]</scope>
    <source>
        <strain evidence="5">CMW44962</strain>
    </source>
</reference>
<comment type="similarity">
    <text evidence="1">Belongs to the bacterial ribosomal protein bL9 family.</text>
</comment>
<dbReference type="InterPro" id="IPR009027">
    <property type="entry name" value="Ribosomal_bL9/RNase_H1_N"/>
</dbReference>
<dbReference type="PANTHER" id="PTHR21368">
    <property type="entry name" value="50S RIBOSOMAL PROTEIN L9"/>
    <property type="match status" value="1"/>
</dbReference>
<accession>A0A9W7SKZ6</accession>
<sequence>MSLSLSLAPRPTQCWGCLRNYALLSENSTPTVPSALRQHVRGKKKLANTSKTVPVRLLKDVKTFGRKDAIVPIAMGQMRNVWFPRGIAAYVTLPEQRMLRLNNVPVQRDFNFDPAPIASNSAAADPETDDRMSRSEVQNASMFQKKAAPERIDPERSIELIDIFVPPTGLEFYRQPIMEEKESEPVPEPEKPKRNTDLGLDAGAELLAARASAPKSKRPQAIYGSVSTKDVLTAVKAALATNDEASRVALHEEDVQFVDMRKVQKGAEADRVKHVGDYVVEIGVKGVERRVRRPVKVIAQESA</sequence>
<keyword evidence="6" id="KW-1185">Reference proteome</keyword>
<dbReference type="Gene3D" id="3.40.5.10">
    <property type="entry name" value="Ribosomal protein L9, N-terminal domain"/>
    <property type="match status" value="1"/>
</dbReference>
<dbReference type="GO" id="GO:0006412">
    <property type="term" value="P:translation"/>
    <property type="evidence" value="ECO:0007669"/>
    <property type="project" value="InterPro"/>
</dbReference>
<dbReference type="Proteomes" id="UP001138500">
    <property type="component" value="Unassembled WGS sequence"/>
</dbReference>
<evidence type="ECO:0000313" key="5">
    <source>
        <dbReference type="EMBL" id="KAH9820945.1"/>
    </source>
</evidence>
<keyword evidence="2 5" id="KW-0689">Ribosomal protein</keyword>
<feature type="domain" description="Ribosomal protein L9" evidence="4">
    <location>
        <begin position="54"/>
        <end position="92"/>
    </location>
</feature>
<dbReference type="AlphaFoldDB" id="A0A9W7SKZ6"/>
<protein>
    <submittedName>
        <fullName evidence="5">Ribosomal protein L9, N-terminal domain</fullName>
    </submittedName>
</protein>
<dbReference type="Pfam" id="PF01281">
    <property type="entry name" value="Ribosomal_L9_N"/>
    <property type="match status" value="1"/>
</dbReference>
<name>A0A9W7SKZ6_9PEZI</name>
<dbReference type="GO" id="GO:0003735">
    <property type="term" value="F:structural constituent of ribosome"/>
    <property type="evidence" value="ECO:0007669"/>
    <property type="project" value="InterPro"/>
</dbReference>
<dbReference type="SUPFAM" id="SSF55658">
    <property type="entry name" value="L9 N-domain-like"/>
    <property type="match status" value="1"/>
</dbReference>
<dbReference type="GO" id="GO:1990904">
    <property type="term" value="C:ribonucleoprotein complex"/>
    <property type="evidence" value="ECO:0007669"/>
    <property type="project" value="UniProtKB-KW"/>
</dbReference>
<dbReference type="InterPro" id="IPR020070">
    <property type="entry name" value="Ribosomal_bL9_N"/>
</dbReference>
<evidence type="ECO:0000259" key="4">
    <source>
        <dbReference type="Pfam" id="PF01281"/>
    </source>
</evidence>